<accession>A0A8C3SRX6</accession>
<reference evidence="2" key="2">
    <citation type="submission" date="2025-09" db="UniProtKB">
        <authorList>
            <consortium name="Ensembl"/>
        </authorList>
    </citation>
    <scope>IDENTIFICATION</scope>
</reference>
<dbReference type="InterPro" id="IPR004020">
    <property type="entry name" value="DAPIN"/>
</dbReference>
<reference evidence="2" key="1">
    <citation type="submission" date="2025-08" db="UniProtKB">
        <authorList>
            <consortium name="Ensembl"/>
        </authorList>
    </citation>
    <scope>IDENTIFICATION</scope>
</reference>
<evidence type="ECO:0000313" key="3">
    <source>
        <dbReference type="Proteomes" id="UP000694403"/>
    </source>
</evidence>
<dbReference type="SMART" id="SM01289">
    <property type="entry name" value="PYRIN"/>
    <property type="match status" value="1"/>
</dbReference>
<dbReference type="Proteomes" id="UP000694403">
    <property type="component" value="Unplaced"/>
</dbReference>
<proteinExistence type="predicted"/>
<dbReference type="Gene3D" id="1.10.533.10">
    <property type="entry name" value="Death Domain, Fas"/>
    <property type="match status" value="1"/>
</dbReference>
<keyword evidence="3" id="KW-1185">Reference proteome</keyword>
<organism evidence="2 3">
    <name type="scientific">Chelydra serpentina</name>
    <name type="common">Snapping turtle</name>
    <name type="synonym">Testudo serpentina</name>
    <dbReference type="NCBI Taxonomy" id="8475"/>
    <lineage>
        <taxon>Eukaryota</taxon>
        <taxon>Metazoa</taxon>
        <taxon>Chordata</taxon>
        <taxon>Craniata</taxon>
        <taxon>Vertebrata</taxon>
        <taxon>Euteleostomi</taxon>
        <taxon>Archelosauria</taxon>
        <taxon>Testudinata</taxon>
        <taxon>Testudines</taxon>
        <taxon>Cryptodira</taxon>
        <taxon>Durocryptodira</taxon>
        <taxon>Americhelydia</taxon>
        <taxon>Chelydroidea</taxon>
        <taxon>Chelydridae</taxon>
        <taxon>Chelydra</taxon>
    </lineage>
</organism>
<dbReference type="CDD" id="cd08321">
    <property type="entry name" value="Pyrin_ASC-like"/>
    <property type="match status" value="1"/>
</dbReference>
<dbReference type="InterPro" id="IPR011029">
    <property type="entry name" value="DEATH-like_dom_sf"/>
</dbReference>
<name>A0A8C3SRX6_CHESE</name>
<feature type="domain" description="Pyrin" evidence="1">
    <location>
        <begin position="1"/>
        <end position="94"/>
    </location>
</feature>
<protein>
    <recommendedName>
        <fullName evidence="1">Pyrin domain-containing protein</fullName>
    </recommendedName>
</protein>
<evidence type="ECO:0000313" key="2">
    <source>
        <dbReference type="Ensembl" id="ENSCSRP00000018429.1"/>
    </source>
</evidence>
<sequence>MEKTGSSNSFLLETLDELGEDDFKRFKHKLKRIPLEEGYQVIPWGRLEKGDRVDVTDLLTSHYGERYGVEVTVQVLRDISHRDLAERLTEAISAGKA</sequence>
<evidence type="ECO:0000259" key="1">
    <source>
        <dbReference type="PROSITE" id="PS50824"/>
    </source>
</evidence>
<dbReference type="PROSITE" id="PS50824">
    <property type="entry name" value="DAPIN"/>
    <property type="match status" value="1"/>
</dbReference>
<dbReference type="SUPFAM" id="SSF47986">
    <property type="entry name" value="DEATH domain"/>
    <property type="match status" value="1"/>
</dbReference>
<dbReference type="AlphaFoldDB" id="A0A8C3SRX6"/>
<dbReference type="Ensembl" id="ENSCSRT00000019280.1">
    <property type="protein sequence ID" value="ENSCSRP00000018429.1"/>
    <property type="gene ID" value="ENSCSRG00000014113.1"/>
</dbReference>
<dbReference type="Pfam" id="PF02758">
    <property type="entry name" value="PYRIN"/>
    <property type="match status" value="1"/>
</dbReference>